<keyword evidence="3" id="KW-0812">Transmembrane</keyword>
<proteinExistence type="predicted"/>
<gene>
    <name evidence="5" type="ORF">FB45DRAFT_838498</name>
</gene>
<accession>A0AAD7BJ56</accession>
<keyword evidence="3" id="KW-1133">Transmembrane helix</keyword>
<dbReference type="AlphaFoldDB" id="A0AAD7BJ56"/>
<keyword evidence="1" id="KW-0479">Metal-binding</keyword>
<keyword evidence="6" id="KW-1185">Reference proteome</keyword>
<evidence type="ECO:0000313" key="6">
    <source>
        <dbReference type="Proteomes" id="UP001221142"/>
    </source>
</evidence>
<protein>
    <recommendedName>
        <fullName evidence="4">SWIM-type domain-containing protein</fullName>
    </recommendedName>
</protein>
<feature type="compositionally biased region" description="Polar residues" evidence="2">
    <location>
        <begin position="331"/>
        <end position="348"/>
    </location>
</feature>
<dbReference type="GO" id="GO:0008270">
    <property type="term" value="F:zinc ion binding"/>
    <property type="evidence" value="ECO:0007669"/>
    <property type="project" value="UniProtKB-KW"/>
</dbReference>
<sequence>MSDFCWAQINACWEIYMGVMVLLCWWHVLHAWQQHLRIKDHPEVWTTLKGFVRITDKEKFDSTWLKIKQTAPAGFVEYLETYWMTERVVRMWSAVFRKDRSLLEQCDTNMLVEACHHVLKGKFFRNRRNRRLDHLISTLVTEVVPYYRFKQRRQDIGFEGPDVEVKKRRDIVQRSQQYTEDDFEQVDDARYVVCSKSDPTVSYDIDIDAYSCSCPDFPLILFCKHLCALQNFVNPDRLPAPKATVPGDTPAAEPALPLPEFSPPESDLSPVVAEQSVPKARRFADLLEKLQRMTARLRRPSRKLTDATVDKLTAAVDAVLLETEDHSVIPTSSYIPPNNKSDWQQTKGSMVPGLKRHKKPTNDDPYSAGVASGQKAAKKPRKRSVFSCRDREQLMYFAQRDNRDRATAATPAPHATRSERAVVNAPVHVPRTRRAARRRLSSLPNGCLSPTPYPSPLISPLLLLCTSSRCIP</sequence>
<name>A0AAD7BJ56_9AGAR</name>
<keyword evidence="1" id="KW-0862">Zinc</keyword>
<dbReference type="InterPro" id="IPR007527">
    <property type="entry name" value="Znf_SWIM"/>
</dbReference>
<feature type="transmembrane region" description="Helical" evidence="3">
    <location>
        <begin position="6"/>
        <end position="29"/>
    </location>
</feature>
<dbReference type="Proteomes" id="UP001221142">
    <property type="component" value="Unassembled WGS sequence"/>
</dbReference>
<evidence type="ECO:0000259" key="4">
    <source>
        <dbReference type="PROSITE" id="PS50966"/>
    </source>
</evidence>
<comment type="caution">
    <text evidence="5">The sequence shown here is derived from an EMBL/GenBank/DDBJ whole genome shotgun (WGS) entry which is preliminary data.</text>
</comment>
<dbReference type="EMBL" id="JARKIF010000015">
    <property type="protein sequence ID" value="KAJ7622380.1"/>
    <property type="molecule type" value="Genomic_DNA"/>
</dbReference>
<dbReference type="PROSITE" id="PS50966">
    <property type="entry name" value="ZF_SWIM"/>
    <property type="match status" value="1"/>
</dbReference>
<evidence type="ECO:0000256" key="2">
    <source>
        <dbReference type="SAM" id="MobiDB-lite"/>
    </source>
</evidence>
<feature type="domain" description="SWIM-type" evidence="4">
    <location>
        <begin position="203"/>
        <end position="234"/>
    </location>
</feature>
<dbReference type="PANTHER" id="PTHR33977:SF1">
    <property type="entry name" value="ZINC ION BINDING PROTEIN"/>
    <property type="match status" value="1"/>
</dbReference>
<feature type="region of interest" description="Disordered" evidence="2">
    <location>
        <begin position="331"/>
        <end position="384"/>
    </location>
</feature>
<evidence type="ECO:0000313" key="5">
    <source>
        <dbReference type="EMBL" id="KAJ7622380.1"/>
    </source>
</evidence>
<reference evidence="5" key="1">
    <citation type="submission" date="2023-03" db="EMBL/GenBank/DDBJ databases">
        <title>Massive genome expansion in bonnet fungi (Mycena s.s.) driven by repeated elements and novel gene families across ecological guilds.</title>
        <authorList>
            <consortium name="Lawrence Berkeley National Laboratory"/>
            <person name="Harder C.B."/>
            <person name="Miyauchi S."/>
            <person name="Viragh M."/>
            <person name="Kuo A."/>
            <person name="Thoen E."/>
            <person name="Andreopoulos B."/>
            <person name="Lu D."/>
            <person name="Skrede I."/>
            <person name="Drula E."/>
            <person name="Henrissat B."/>
            <person name="Morin E."/>
            <person name="Kohler A."/>
            <person name="Barry K."/>
            <person name="LaButti K."/>
            <person name="Morin E."/>
            <person name="Salamov A."/>
            <person name="Lipzen A."/>
            <person name="Mereny Z."/>
            <person name="Hegedus B."/>
            <person name="Baldrian P."/>
            <person name="Stursova M."/>
            <person name="Weitz H."/>
            <person name="Taylor A."/>
            <person name="Grigoriev I.V."/>
            <person name="Nagy L.G."/>
            <person name="Martin F."/>
            <person name="Kauserud H."/>
        </authorList>
    </citation>
    <scope>NUCLEOTIDE SEQUENCE</scope>
    <source>
        <strain evidence="5">9284</strain>
    </source>
</reference>
<evidence type="ECO:0000256" key="3">
    <source>
        <dbReference type="SAM" id="Phobius"/>
    </source>
</evidence>
<keyword evidence="3" id="KW-0472">Membrane</keyword>
<dbReference type="PANTHER" id="PTHR33977">
    <property type="entry name" value="ZINC ION BINDING PROTEIN"/>
    <property type="match status" value="1"/>
</dbReference>
<evidence type="ECO:0000256" key="1">
    <source>
        <dbReference type="PROSITE-ProRule" id="PRU00325"/>
    </source>
</evidence>
<keyword evidence="1" id="KW-0863">Zinc-finger</keyword>
<organism evidence="5 6">
    <name type="scientific">Roridomyces roridus</name>
    <dbReference type="NCBI Taxonomy" id="1738132"/>
    <lineage>
        <taxon>Eukaryota</taxon>
        <taxon>Fungi</taxon>
        <taxon>Dikarya</taxon>
        <taxon>Basidiomycota</taxon>
        <taxon>Agaricomycotina</taxon>
        <taxon>Agaricomycetes</taxon>
        <taxon>Agaricomycetidae</taxon>
        <taxon>Agaricales</taxon>
        <taxon>Marasmiineae</taxon>
        <taxon>Mycenaceae</taxon>
        <taxon>Roridomyces</taxon>
    </lineage>
</organism>